<dbReference type="SUPFAM" id="SSF46955">
    <property type="entry name" value="Putative DNA-binding domain"/>
    <property type="match status" value="1"/>
</dbReference>
<dbReference type="Gene3D" id="1.10.1660.10">
    <property type="match status" value="1"/>
</dbReference>
<feature type="compositionally biased region" description="Gly residues" evidence="9">
    <location>
        <begin position="114"/>
        <end position="123"/>
    </location>
</feature>
<keyword evidence="3" id="KW-0963">Cytoplasm</keyword>
<sequence>MDGHTDLLGIGAFARRVGLTPSALRFYDDCRVLRPAHVDPVSGYRYYAPGQERRGRSLRTLREAGVPLAEAAVVPAGSRVEAVAVLERHRRRTRERTRVAEAALDELLAAVTGTGSGSGGAGERGTEPVGPDRPPPDPDGTTRVRLDGLEPAGAVRQVVPSVERTGEHPVLGCVLIEVGGAGGVGGDRNDEAGEVRFVATDRYRLAVRSLVHRGLSGPRRAVPVPADALVELAAGAVRTDTVELVLPASDRDGVLVRGVPGTTRLPVGEGEYPDHRMVLDGIGPPRHRVVTDRPALLAALHDREGAPGVVLSPGCDTVAVAAFDGPGEADPVRLPAVWRGEGRLRIGFAPTVLARALEAGIGPDVLLEVAGERSPVVVRSADQGGFTTLVMPLALPGEGLPIR</sequence>
<dbReference type="EMBL" id="VKHT01000048">
    <property type="protein sequence ID" value="MBB0243172.1"/>
    <property type="molecule type" value="Genomic_DNA"/>
</dbReference>
<feature type="compositionally biased region" description="Basic and acidic residues" evidence="9">
    <location>
        <begin position="134"/>
        <end position="144"/>
    </location>
</feature>
<dbReference type="InterPro" id="IPR009061">
    <property type="entry name" value="DNA-bd_dom_put_sf"/>
</dbReference>
<dbReference type="PANTHER" id="PTHR30478:SF0">
    <property type="entry name" value="BETA SLIDING CLAMP"/>
    <property type="match status" value="1"/>
</dbReference>
<comment type="subcellular location">
    <subcellularLocation>
        <location evidence="1">Cytoplasm</location>
    </subcellularLocation>
</comment>
<evidence type="ECO:0000259" key="10">
    <source>
        <dbReference type="PROSITE" id="PS50937"/>
    </source>
</evidence>
<comment type="caution">
    <text evidence="11">The sequence shown here is derived from an EMBL/GenBank/DDBJ whole genome shotgun (WGS) entry which is preliminary data.</text>
</comment>
<dbReference type="SUPFAM" id="SSF55979">
    <property type="entry name" value="DNA clamp"/>
    <property type="match status" value="1"/>
</dbReference>
<evidence type="ECO:0000313" key="12">
    <source>
        <dbReference type="Proteomes" id="UP000538929"/>
    </source>
</evidence>
<evidence type="ECO:0000256" key="9">
    <source>
        <dbReference type="SAM" id="MobiDB-lite"/>
    </source>
</evidence>
<dbReference type="PANTHER" id="PTHR30478">
    <property type="entry name" value="DNA POLYMERASE III SUBUNIT BETA"/>
    <property type="match status" value="1"/>
</dbReference>
<dbReference type="GO" id="GO:0005737">
    <property type="term" value="C:cytoplasm"/>
    <property type="evidence" value="ECO:0007669"/>
    <property type="project" value="UniProtKB-SubCell"/>
</dbReference>
<reference evidence="12" key="1">
    <citation type="submission" date="2019-10" db="EMBL/GenBank/DDBJ databases">
        <title>Streptomyces sp. nov., a novel actinobacterium isolated from alkaline environment.</title>
        <authorList>
            <person name="Golinska P."/>
        </authorList>
    </citation>
    <scope>NUCLEOTIDE SEQUENCE [LARGE SCALE GENOMIC DNA]</scope>
    <source>
        <strain evidence="12">DSM 42118</strain>
    </source>
</reference>
<dbReference type="Proteomes" id="UP000538929">
    <property type="component" value="Unassembled WGS sequence"/>
</dbReference>
<name>A0A7W3TAE8_9ACTN</name>
<dbReference type="GO" id="GO:0006271">
    <property type="term" value="P:DNA strand elongation involved in DNA replication"/>
    <property type="evidence" value="ECO:0007669"/>
    <property type="project" value="TreeGrafter"/>
</dbReference>
<dbReference type="AlphaFoldDB" id="A0A7W3TAE8"/>
<dbReference type="GO" id="GO:0006355">
    <property type="term" value="P:regulation of DNA-templated transcription"/>
    <property type="evidence" value="ECO:0007669"/>
    <property type="project" value="InterPro"/>
</dbReference>
<keyword evidence="8 11" id="KW-0238">DNA-binding</keyword>
<dbReference type="Gene3D" id="3.10.150.10">
    <property type="entry name" value="DNA Polymerase III, subunit A, domain 2"/>
    <property type="match status" value="2"/>
</dbReference>
<organism evidence="11 12">
    <name type="scientific">Streptomyces alkaliphilus</name>
    <dbReference type="NCBI Taxonomy" id="1472722"/>
    <lineage>
        <taxon>Bacteria</taxon>
        <taxon>Bacillati</taxon>
        <taxon>Actinomycetota</taxon>
        <taxon>Actinomycetes</taxon>
        <taxon>Kitasatosporales</taxon>
        <taxon>Streptomycetaceae</taxon>
        <taxon>Streptomyces</taxon>
    </lineage>
</organism>
<dbReference type="SMART" id="SM00422">
    <property type="entry name" value="HTH_MERR"/>
    <property type="match status" value="1"/>
</dbReference>
<keyword evidence="6" id="KW-0235">DNA replication</keyword>
<evidence type="ECO:0000256" key="6">
    <source>
        <dbReference type="ARBA" id="ARBA00022705"/>
    </source>
</evidence>
<dbReference type="PROSITE" id="PS50937">
    <property type="entry name" value="HTH_MERR_2"/>
    <property type="match status" value="1"/>
</dbReference>
<accession>A0A7W3TAE8</accession>
<dbReference type="RefSeq" id="WP_182604885.1">
    <property type="nucleotide sequence ID" value="NZ_VKHT01000048.1"/>
</dbReference>
<evidence type="ECO:0000256" key="4">
    <source>
        <dbReference type="ARBA" id="ARBA00022679"/>
    </source>
</evidence>
<evidence type="ECO:0000256" key="1">
    <source>
        <dbReference type="ARBA" id="ARBA00004496"/>
    </source>
</evidence>
<evidence type="ECO:0000256" key="2">
    <source>
        <dbReference type="ARBA" id="ARBA00010752"/>
    </source>
</evidence>
<dbReference type="Pfam" id="PF13411">
    <property type="entry name" value="MerR_1"/>
    <property type="match status" value="1"/>
</dbReference>
<dbReference type="InterPro" id="IPR046938">
    <property type="entry name" value="DNA_clamp_sf"/>
</dbReference>
<evidence type="ECO:0000256" key="7">
    <source>
        <dbReference type="ARBA" id="ARBA00022932"/>
    </source>
</evidence>
<dbReference type="GO" id="GO:0003887">
    <property type="term" value="F:DNA-directed DNA polymerase activity"/>
    <property type="evidence" value="ECO:0007669"/>
    <property type="project" value="UniProtKB-KW"/>
</dbReference>
<dbReference type="InterPro" id="IPR001001">
    <property type="entry name" value="DNA_polIII_beta"/>
</dbReference>
<comment type="similarity">
    <text evidence="2">Belongs to the beta sliding clamp family.</text>
</comment>
<keyword evidence="5" id="KW-0548">Nucleotidyltransferase</keyword>
<keyword evidence="7" id="KW-0239">DNA-directed DNA polymerase</keyword>
<feature type="domain" description="HTH merR-type" evidence="10">
    <location>
        <begin position="7"/>
        <end position="77"/>
    </location>
</feature>
<dbReference type="GO" id="GO:0003677">
    <property type="term" value="F:DNA binding"/>
    <property type="evidence" value="ECO:0007669"/>
    <property type="project" value="UniProtKB-KW"/>
</dbReference>
<evidence type="ECO:0000256" key="8">
    <source>
        <dbReference type="ARBA" id="ARBA00023125"/>
    </source>
</evidence>
<keyword evidence="12" id="KW-1185">Reference proteome</keyword>
<evidence type="ECO:0000313" key="11">
    <source>
        <dbReference type="EMBL" id="MBB0243172.1"/>
    </source>
</evidence>
<gene>
    <name evidence="11" type="ORF">FNQ90_03350</name>
</gene>
<evidence type="ECO:0000256" key="5">
    <source>
        <dbReference type="ARBA" id="ARBA00022695"/>
    </source>
</evidence>
<dbReference type="GO" id="GO:0009360">
    <property type="term" value="C:DNA polymerase III complex"/>
    <property type="evidence" value="ECO:0007669"/>
    <property type="project" value="InterPro"/>
</dbReference>
<feature type="region of interest" description="Disordered" evidence="9">
    <location>
        <begin position="111"/>
        <end position="144"/>
    </location>
</feature>
<evidence type="ECO:0000256" key="3">
    <source>
        <dbReference type="ARBA" id="ARBA00022490"/>
    </source>
</evidence>
<dbReference type="InterPro" id="IPR000551">
    <property type="entry name" value="MerR-type_HTH_dom"/>
</dbReference>
<proteinExistence type="inferred from homology"/>
<protein>
    <submittedName>
        <fullName evidence="11">MerR family DNA-binding transcriptional regulator</fullName>
    </submittedName>
</protein>
<keyword evidence="4" id="KW-0808">Transferase</keyword>